<accession>A0A512H8W3</accession>
<dbReference type="Proteomes" id="UP000321567">
    <property type="component" value="Unassembled WGS sequence"/>
</dbReference>
<dbReference type="EMBL" id="BJZO01000053">
    <property type="protein sequence ID" value="GEO81907.1"/>
    <property type="molecule type" value="Genomic_DNA"/>
</dbReference>
<evidence type="ECO:0000256" key="4">
    <source>
        <dbReference type="PIRSR" id="PIRSR001434-2"/>
    </source>
</evidence>
<gene>
    <name evidence="6" type="ORF">ROR02_20380</name>
</gene>
<dbReference type="GO" id="GO:0030170">
    <property type="term" value="F:pyridoxal phosphate binding"/>
    <property type="evidence" value="ECO:0007669"/>
    <property type="project" value="InterPro"/>
</dbReference>
<dbReference type="PANTHER" id="PTHR11808">
    <property type="entry name" value="TRANS-SULFURATION ENZYME FAMILY MEMBER"/>
    <property type="match status" value="1"/>
</dbReference>
<keyword evidence="3 4" id="KW-0663">Pyridoxal phosphate</keyword>
<protein>
    <submittedName>
        <fullName evidence="6">Cystathionine gamma-synthase</fullName>
    </submittedName>
</protein>
<dbReference type="AlphaFoldDB" id="A0A512H8W3"/>
<feature type="modified residue" description="N6-(pyridoxal phosphate)lysine" evidence="4">
    <location>
        <position position="207"/>
    </location>
</feature>
<evidence type="ECO:0000313" key="6">
    <source>
        <dbReference type="EMBL" id="GEO81907.1"/>
    </source>
</evidence>
<dbReference type="Gene3D" id="3.90.1150.10">
    <property type="entry name" value="Aspartate Aminotransferase, domain 1"/>
    <property type="match status" value="1"/>
</dbReference>
<dbReference type="PIRSF" id="PIRSF001434">
    <property type="entry name" value="CGS"/>
    <property type="match status" value="1"/>
</dbReference>
<dbReference type="GO" id="GO:0005737">
    <property type="term" value="C:cytoplasm"/>
    <property type="evidence" value="ECO:0007669"/>
    <property type="project" value="TreeGrafter"/>
</dbReference>
<keyword evidence="7" id="KW-1185">Reference proteome</keyword>
<dbReference type="InterPro" id="IPR000277">
    <property type="entry name" value="Cys/Met-Metab_PyrdxlP-dep_enz"/>
</dbReference>
<dbReference type="Gene3D" id="3.40.640.10">
    <property type="entry name" value="Type I PLP-dependent aspartate aminotransferase-like (Major domain)"/>
    <property type="match status" value="1"/>
</dbReference>
<dbReference type="SUPFAM" id="SSF53383">
    <property type="entry name" value="PLP-dependent transferases"/>
    <property type="match status" value="1"/>
</dbReference>
<comment type="caution">
    <text evidence="6">The sequence shown here is derived from an EMBL/GenBank/DDBJ whole genome shotgun (WGS) entry which is preliminary data.</text>
</comment>
<dbReference type="OrthoDB" id="9790858at2"/>
<evidence type="ECO:0000256" key="5">
    <source>
        <dbReference type="RuleBase" id="RU362118"/>
    </source>
</evidence>
<organism evidence="6 7">
    <name type="scientific">Pararhodospirillum oryzae</name>
    <dbReference type="NCBI Taxonomy" id="478448"/>
    <lineage>
        <taxon>Bacteria</taxon>
        <taxon>Pseudomonadati</taxon>
        <taxon>Pseudomonadota</taxon>
        <taxon>Alphaproteobacteria</taxon>
        <taxon>Rhodospirillales</taxon>
        <taxon>Rhodospirillaceae</taxon>
        <taxon>Pararhodospirillum</taxon>
    </lineage>
</organism>
<proteinExistence type="inferred from homology"/>
<evidence type="ECO:0000256" key="1">
    <source>
        <dbReference type="ARBA" id="ARBA00001933"/>
    </source>
</evidence>
<evidence type="ECO:0000256" key="2">
    <source>
        <dbReference type="ARBA" id="ARBA00009077"/>
    </source>
</evidence>
<dbReference type="FunFam" id="3.40.640.10:FF:000046">
    <property type="entry name" value="Cystathionine gamma-lyase"/>
    <property type="match status" value="1"/>
</dbReference>
<dbReference type="InterPro" id="IPR015424">
    <property type="entry name" value="PyrdxlP-dep_Trfase"/>
</dbReference>
<evidence type="ECO:0000313" key="7">
    <source>
        <dbReference type="Proteomes" id="UP000321567"/>
    </source>
</evidence>
<comment type="similarity">
    <text evidence="2 5">Belongs to the trans-sulfuration enzymes family.</text>
</comment>
<dbReference type="InterPro" id="IPR015422">
    <property type="entry name" value="PyrdxlP-dep_Trfase_small"/>
</dbReference>
<sequence>MSSPSSFPPGVRPETLAAGAMGFEEPVSGALVPPIAPATTYLRDPDGGYGRGRIYGRPDNPTLEPPARLLSALEGGADTLLFASGMAAATAVFQALEPGSHVVIPRVFYWGLRAWILEAGRRGLLRVESVETTDLAAVRAALRPGETRLVWLETPANPLWSVSDIAAVADLAHQAGAACCVDSTTATPVLTRPLALGADLVMHSATKYLNGHADVLAGSVTTATDDALWASIRAVHRQGGALLGPFEAWLLGRGLRTLFARVRWQCESALELAGRLAAHPRVEAVLYPGLPEDPGHALAARQMSGGFGGMLSIRVKGGQDAAMATAAAVRVWRRATSLGGVESLIEHRASIEGPTSPVPGDLLRLSTGLEAVEDLYADLAAALEASRSGTRP</sequence>
<dbReference type="GO" id="GO:0004123">
    <property type="term" value="F:cystathionine gamma-lyase activity"/>
    <property type="evidence" value="ECO:0007669"/>
    <property type="project" value="TreeGrafter"/>
</dbReference>
<dbReference type="InterPro" id="IPR015421">
    <property type="entry name" value="PyrdxlP-dep_Trfase_major"/>
</dbReference>
<dbReference type="Pfam" id="PF01053">
    <property type="entry name" value="Cys_Met_Meta_PP"/>
    <property type="match status" value="1"/>
</dbReference>
<name>A0A512H8W3_9PROT</name>
<comment type="cofactor">
    <cofactor evidence="1 5">
        <name>pyridoxal 5'-phosphate</name>
        <dbReference type="ChEBI" id="CHEBI:597326"/>
    </cofactor>
</comment>
<dbReference type="GO" id="GO:0019346">
    <property type="term" value="P:transsulfuration"/>
    <property type="evidence" value="ECO:0007669"/>
    <property type="project" value="InterPro"/>
</dbReference>
<dbReference type="PANTHER" id="PTHR11808:SF15">
    <property type="entry name" value="CYSTATHIONINE GAMMA-LYASE"/>
    <property type="match status" value="1"/>
</dbReference>
<dbReference type="GO" id="GO:0019343">
    <property type="term" value="P:cysteine biosynthetic process via cystathionine"/>
    <property type="evidence" value="ECO:0007669"/>
    <property type="project" value="TreeGrafter"/>
</dbReference>
<evidence type="ECO:0000256" key="3">
    <source>
        <dbReference type="ARBA" id="ARBA00022898"/>
    </source>
</evidence>
<reference evidence="6 7" key="1">
    <citation type="submission" date="2019-07" db="EMBL/GenBank/DDBJ databases">
        <title>Whole genome shotgun sequence of Rhodospirillum oryzae NBRC 107573.</title>
        <authorList>
            <person name="Hosoyama A."/>
            <person name="Uohara A."/>
            <person name="Ohji S."/>
            <person name="Ichikawa N."/>
        </authorList>
    </citation>
    <scope>NUCLEOTIDE SEQUENCE [LARGE SCALE GENOMIC DNA]</scope>
    <source>
        <strain evidence="6 7">NBRC 107573</strain>
    </source>
</reference>
<dbReference type="RefSeq" id="WP_147163927.1">
    <property type="nucleotide sequence ID" value="NZ_BJZO01000053.1"/>
</dbReference>